<sequence length="241" mass="26567">MDGGFRENDTAGDAQADGRSLWNRRAAGGGVWQLMDWNGFLREKKWKHVKKDQWLILFLAGVLLLIIAMPAGRKNSTTTNMEKNTQNSESTVTAQGVSDYETYGAALEQRLETILQRMRGVGDVQVMITFRDQGESIVEKDVTMREDTQEGEQKEGETDTVNGGSGSCENSETTVYARSDGDETPFVNRAILPQIDGVLIVAEGGDDSEVRKNISESVEALFGLDAHKIKIVKMKTKGDSN</sequence>
<keyword evidence="2" id="KW-0812">Transmembrane</keyword>
<accession>A0A844E0S7</accession>
<dbReference type="EMBL" id="WKRA01000004">
    <property type="protein sequence ID" value="MSD15250.1"/>
    <property type="molecule type" value="Genomic_DNA"/>
</dbReference>
<feature type="region of interest" description="Disordered" evidence="1">
    <location>
        <begin position="144"/>
        <end position="172"/>
    </location>
</feature>
<keyword evidence="2" id="KW-1133">Transmembrane helix</keyword>
<proteinExistence type="predicted"/>
<protein>
    <submittedName>
        <fullName evidence="3">Stage III sporulation protein AG</fullName>
    </submittedName>
</protein>
<evidence type="ECO:0000256" key="1">
    <source>
        <dbReference type="SAM" id="MobiDB-lite"/>
    </source>
</evidence>
<name>A0A844E0S7_EUBRA</name>
<organism evidence="3 4">
    <name type="scientific">Eubacterium ramulus</name>
    <dbReference type="NCBI Taxonomy" id="39490"/>
    <lineage>
        <taxon>Bacteria</taxon>
        <taxon>Bacillati</taxon>
        <taxon>Bacillota</taxon>
        <taxon>Clostridia</taxon>
        <taxon>Eubacteriales</taxon>
        <taxon>Eubacteriaceae</taxon>
        <taxon>Eubacterium</taxon>
    </lineage>
</organism>
<dbReference type="AlphaFoldDB" id="A0A844E0S7"/>
<evidence type="ECO:0000313" key="3">
    <source>
        <dbReference type="EMBL" id="MSD15250.1"/>
    </source>
</evidence>
<evidence type="ECO:0000256" key="2">
    <source>
        <dbReference type="SAM" id="Phobius"/>
    </source>
</evidence>
<keyword evidence="2" id="KW-0472">Membrane</keyword>
<evidence type="ECO:0000313" key="4">
    <source>
        <dbReference type="Proteomes" id="UP000431304"/>
    </source>
</evidence>
<dbReference type="RefSeq" id="WP_129899396.1">
    <property type="nucleotide sequence ID" value="NZ_JBKVAV010000010.1"/>
</dbReference>
<feature type="compositionally biased region" description="Basic and acidic residues" evidence="1">
    <location>
        <begin position="144"/>
        <end position="157"/>
    </location>
</feature>
<comment type="caution">
    <text evidence="3">The sequence shown here is derived from an EMBL/GenBank/DDBJ whole genome shotgun (WGS) entry which is preliminary data.</text>
</comment>
<reference evidence="3 4" key="1">
    <citation type="journal article" date="2019" name="Nat. Med.">
        <title>A library of human gut bacterial isolates paired with longitudinal multiomics data enables mechanistic microbiome research.</title>
        <authorList>
            <person name="Poyet M."/>
            <person name="Groussin M."/>
            <person name="Gibbons S.M."/>
            <person name="Avila-Pacheco J."/>
            <person name="Jiang X."/>
            <person name="Kearney S.M."/>
            <person name="Perrotta A.R."/>
            <person name="Berdy B."/>
            <person name="Zhao S."/>
            <person name="Lieberman T.D."/>
            <person name="Swanson P.K."/>
            <person name="Smith M."/>
            <person name="Roesemann S."/>
            <person name="Alexander J.E."/>
            <person name="Rich S.A."/>
            <person name="Livny J."/>
            <person name="Vlamakis H."/>
            <person name="Clish C."/>
            <person name="Bullock K."/>
            <person name="Deik A."/>
            <person name="Scott J."/>
            <person name="Pierce K.A."/>
            <person name="Xavier R.J."/>
            <person name="Alm E.J."/>
        </authorList>
    </citation>
    <scope>NUCLEOTIDE SEQUENCE [LARGE SCALE GENOMIC DNA]</scope>
    <source>
        <strain evidence="3 4">BIOML-A3</strain>
    </source>
</reference>
<feature type="transmembrane region" description="Helical" evidence="2">
    <location>
        <begin position="54"/>
        <end position="72"/>
    </location>
</feature>
<dbReference type="Proteomes" id="UP000431304">
    <property type="component" value="Unassembled WGS sequence"/>
</dbReference>
<feature type="compositionally biased region" description="Polar residues" evidence="1">
    <location>
        <begin position="159"/>
        <end position="172"/>
    </location>
</feature>
<gene>
    <name evidence="3" type="ORF">GKE72_04015</name>
</gene>